<dbReference type="Proteomes" id="UP001147695">
    <property type="component" value="Unassembled WGS sequence"/>
</dbReference>
<dbReference type="EMBL" id="JAPZBQ010000001">
    <property type="protein sequence ID" value="KAJ5351398.1"/>
    <property type="molecule type" value="Genomic_DNA"/>
</dbReference>
<feature type="compositionally biased region" description="Acidic residues" evidence="1">
    <location>
        <begin position="359"/>
        <end position="385"/>
    </location>
</feature>
<sequence length="491" mass="55254">MSDEIRRGNFSYANGVLRAEPGHMARIEGPKLRDMFLPKLSTDAIKALNQNPDFVRSQLTHYGVEFEEKEFNGKGTTLLKKAIQEGKCDEVPQSILDLQDEMYHEWLEACDPRQLRFRPEWIMDKYFLHAGQPQPTKTTTVIDILFPRNSSAGPEPLMEAAAKIPGLHSIMRFFSMTQVLFLGWDSADVEKTANEHADRKRKELQKREDDRKAAEEIQRGLRRQLHLDYIERRSKGQANASQQSPVGSYTVNCKGIQEQWSDMDNLSMDIRNSDLPELFIADIDFGIVKGIMIICAQQSLLNEYCSSLDGHEEENSEFGDELEFGENFGFESDLASESDLGSESESESVQLDKDAELIEHDEEALDEEDDEDDDEDDEEEIDEEEQSYRAVAHAAAAAASKDLLSASKRKAPVSQSASSKKQKTTDVQPGEYFLQLRCYETGEGEVQEPGDGTITFQNGTFDSFVGDAELPFVSGEGSGMFSAYKISDVPR</sequence>
<name>A0A9W9UN95_PENBR</name>
<feature type="compositionally biased region" description="Low complexity" evidence="1">
    <location>
        <begin position="390"/>
        <end position="419"/>
    </location>
</feature>
<reference evidence="2" key="1">
    <citation type="submission" date="2022-12" db="EMBL/GenBank/DDBJ databases">
        <authorList>
            <person name="Petersen C."/>
        </authorList>
    </citation>
    <scope>NUCLEOTIDE SEQUENCE</scope>
    <source>
        <strain evidence="2">IBT 35673</strain>
    </source>
</reference>
<proteinExistence type="predicted"/>
<evidence type="ECO:0000256" key="1">
    <source>
        <dbReference type="SAM" id="MobiDB-lite"/>
    </source>
</evidence>
<organism evidence="2 3">
    <name type="scientific">Penicillium brevicompactum</name>
    <dbReference type="NCBI Taxonomy" id="5074"/>
    <lineage>
        <taxon>Eukaryota</taxon>
        <taxon>Fungi</taxon>
        <taxon>Dikarya</taxon>
        <taxon>Ascomycota</taxon>
        <taxon>Pezizomycotina</taxon>
        <taxon>Eurotiomycetes</taxon>
        <taxon>Eurotiomycetidae</taxon>
        <taxon>Eurotiales</taxon>
        <taxon>Aspergillaceae</taxon>
        <taxon>Penicillium</taxon>
    </lineage>
</organism>
<dbReference type="AlphaFoldDB" id="A0A9W9UN95"/>
<evidence type="ECO:0000313" key="2">
    <source>
        <dbReference type="EMBL" id="KAJ5351398.1"/>
    </source>
</evidence>
<feature type="region of interest" description="Disordered" evidence="1">
    <location>
        <begin position="193"/>
        <end position="217"/>
    </location>
</feature>
<feature type="compositionally biased region" description="Acidic residues" evidence="1">
    <location>
        <begin position="334"/>
        <end position="346"/>
    </location>
</feature>
<evidence type="ECO:0000313" key="3">
    <source>
        <dbReference type="Proteomes" id="UP001147695"/>
    </source>
</evidence>
<comment type="caution">
    <text evidence="2">The sequence shown here is derived from an EMBL/GenBank/DDBJ whole genome shotgun (WGS) entry which is preliminary data.</text>
</comment>
<accession>A0A9W9UN95</accession>
<reference evidence="2" key="2">
    <citation type="journal article" date="2023" name="IMA Fungus">
        <title>Comparative genomic study of the Penicillium genus elucidates a diverse pangenome and 15 lateral gene transfer events.</title>
        <authorList>
            <person name="Petersen C."/>
            <person name="Sorensen T."/>
            <person name="Nielsen M.R."/>
            <person name="Sondergaard T.E."/>
            <person name="Sorensen J.L."/>
            <person name="Fitzpatrick D.A."/>
            <person name="Frisvad J.C."/>
            <person name="Nielsen K.L."/>
        </authorList>
    </citation>
    <scope>NUCLEOTIDE SEQUENCE</scope>
    <source>
        <strain evidence="2">IBT 35673</strain>
    </source>
</reference>
<gene>
    <name evidence="2" type="ORF">N7452_000372</name>
</gene>
<protein>
    <submittedName>
        <fullName evidence="2">Uncharacterized protein</fullName>
    </submittedName>
</protein>
<feature type="region of interest" description="Disordered" evidence="1">
    <location>
        <begin position="334"/>
        <end position="426"/>
    </location>
</feature>